<name>A0A2T7TBG6_9ACTN</name>
<keyword evidence="2" id="KW-0812">Transmembrane</keyword>
<evidence type="ECO:0000256" key="2">
    <source>
        <dbReference type="SAM" id="Phobius"/>
    </source>
</evidence>
<keyword evidence="2" id="KW-0472">Membrane</keyword>
<evidence type="ECO:0000313" key="4">
    <source>
        <dbReference type="Proteomes" id="UP000245992"/>
    </source>
</evidence>
<dbReference type="AlphaFoldDB" id="A0A2T7TBG6"/>
<proteinExistence type="predicted"/>
<feature type="region of interest" description="Disordered" evidence="1">
    <location>
        <begin position="45"/>
        <end position="121"/>
    </location>
</feature>
<feature type="region of interest" description="Disordered" evidence="1">
    <location>
        <begin position="195"/>
        <end position="215"/>
    </location>
</feature>
<dbReference type="OrthoDB" id="3830613at2"/>
<feature type="region of interest" description="Disordered" evidence="1">
    <location>
        <begin position="308"/>
        <end position="347"/>
    </location>
</feature>
<dbReference type="EMBL" id="AZSP01000083">
    <property type="protein sequence ID" value="PVE12493.1"/>
    <property type="molecule type" value="Genomic_DNA"/>
</dbReference>
<dbReference type="STRING" id="1440053.GCA_000718095_06514"/>
<accession>A0A2T7TBG6</accession>
<evidence type="ECO:0000256" key="1">
    <source>
        <dbReference type="SAM" id="MobiDB-lite"/>
    </source>
</evidence>
<feature type="compositionally biased region" description="Low complexity" evidence="1">
    <location>
        <begin position="67"/>
        <end position="78"/>
    </location>
</feature>
<organism evidence="3 4">
    <name type="scientific">Streptomyces scopuliridis RB72</name>
    <dbReference type="NCBI Taxonomy" id="1440053"/>
    <lineage>
        <taxon>Bacteria</taxon>
        <taxon>Bacillati</taxon>
        <taxon>Actinomycetota</taxon>
        <taxon>Actinomycetes</taxon>
        <taxon>Kitasatosporales</taxon>
        <taxon>Streptomycetaceae</taxon>
        <taxon>Streptomyces</taxon>
    </lineage>
</organism>
<dbReference type="Proteomes" id="UP000245992">
    <property type="component" value="Unassembled WGS sequence"/>
</dbReference>
<feature type="transmembrane region" description="Helical" evidence="2">
    <location>
        <begin position="27"/>
        <end position="47"/>
    </location>
</feature>
<sequence>MTSTERPQESTAGADAAERPRRRRSPLAVATVTAAVLIAGGGGAYFATSASGDGTDGRSGTAGNGGPPLLALDSAASGSGTGSGSASGTSPSEPPGIAPGEPDPSGVTYRAKGSLPDGPATARVYRTNGEVAAADVARLAEALGVPGTPRADGTAWKVGTEKDGSGPLLRVAKQAPGTWTFDRYRPSGSDNCLKGKSCPSDGGGPGEGAVAGGDPVSEAAAKRAAAPVLKALGQDKAALDARQLMGAIRVVNADPVIGGLPTYGWSTGIQVGADGQVTGGTGQLKAPEQSDSYPVIGADEALKELNASGDTTGRGRIGGCATPAPLEGGTSPEGGKPSAPCTPEDAPEAAPMVVEKAVFGLAMLSVDGRGALVPSWLFEVVPGGDAMPYTVTQPAVAPEFLAKPKPKPVPPQAQPRPGEELPGERVTSYSTEGRTLTLHFSGGVCSTYTASADESGTAVKVRLSESRPEPGTVCVAMAKFQTAKVTLEKPLGDRRVVEATTGDPLPLH</sequence>
<feature type="compositionally biased region" description="Gly residues" evidence="1">
    <location>
        <begin position="201"/>
        <end position="211"/>
    </location>
</feature>
<keyword evidence="4" id="KW-1185">Reference proteome</keyword>
<comment type="caution">
    <text evidence="3">The sequence shown here is derived from an EMBL/GenBank/DDBJ whole genome shotgun (WGS) entry which is preliminary data.</text>
</comment>
<feature type="region of interest" description="Disordered" evidence="1">
    <location>
        <begin position="401"/>
        <end position="429"/>
    </location>
</feature>
<reference evidence="3 4" key="1">
    <citation type="submission" date="2013-12" db="EMBL/GenBank/DDBJ databases">
        <title>Annotated genome of Streptomyces scopuliridis.</title>
        <authorList>
            <person name="Olson J.B."/>
        </authorList>
    </citation>
    <scope>NUCLEOTIDE SEQUENCE [LARGE SCALE GENOMIC DNA]</scope>
    <source>
        <strain evidence="3 4">RB72</strain>
    </source>
</reference>
<feature type="region of interest" description="Disordered" evidence="1">
    <location>
        <begin position="1"/>
        <end position="29"/>
    </location>
</feature>
<feature type="compositionally biased region" description="Polar residues" evidence="1">
    <location>
        <begin position="1"/>
        <end position="11"/>
    </location>
</feature>
<protein>
    <recommendedName>
        <fullName evidence="5">Large membrane protein</fullName>
    </recommendedName>
</protein>
<gene>
    <name evidence="3" type="ORF">Y717_33830</name>
</gene>
<dbReference type="RefSeq" id="WP_030355428.1">
    <property type="nucleotide sequence ID" value="NZ_AZSP01000083.1"/>
</dbReference>
<keyword evidence="2" id="KW-1133">Transmembrane helix</keyword>
<evidence type="ECO:0000313" key="3">
    <source>
        <dbReference type="EMBL" id="PVE12493.1"/>
    </source>
</evidence>
<evidence type="ECO:0008006" key="5">
    <source>
        <dbReference type="Google" id="ProtNLM"/>
    </source>
</evidence>